<name>A0A381U5L4_9ZZZZ</name>
<feature type="transmembrane region" description="Helical" evidence="3">
    <location>
        <begin position="234"/>
        <end position="254"/>
    </location>
</feature>
<accession>A0A381U5L4</accession>
<feature type="transmembrane region" description="Helical" evidence="3">
    <location>
        <begin position="327"/>
        <end position="346"/>
    </location>
</feature>
<feature type="transmembrane region" description="Helical" evidence="3">
    <location>
        <begin position="109"/>
        <end position="131"/>
    </location>
</feature>
<feature type="non-terminal residue" evidence="4">
    <location>
        <position position="358"/>
    </location>
</feature>
<feature type="transmembrane region" description="Helical" evidence="3">
    <location>
        <begin position="167"/>
        <end position="183"/>
    </location>
</feature>
<keyword evidence="3" id="KW-1133">Transmembrane helix</keyword>
<keyword evidence="2" id="KW-0802">TPR repeat</keyword>
<dbReference type="AlphaFoldDB" id="A0A381U5L4"/>
<proteinExistence type="predicted"/>
<feature type="transmembrane region" description="Helical" evidence="3">
    <location>
        <begin position="195"/>
        <end position="222"/>
    </location>
</feature>
<keyword evidence="1" id="KW-0677">Repeat</keyword>
<dbReference type="PANTHER" id="PTHR44227:SF3">
    <property type="entry name" value="PROTEIN O-MANNOSYL-TRANSFERASE TMTC4"/>
    <property type="match status" value="1"/>
</dbReference>
<evidence type="ECO:0000256" key="1">
    <source>
        <dbReference type="ARBA" id="ARBA00022737"/>
    </source>
</evidence>
<dbReference type="PANTHER" id="PTHR44227">
    <property type="match status" value="1"/>
</dbReference>
<dbReference type="EMBL" id="UINC01005640">
    <property type="protein sequence ID" value="SVA22607.1"/>
    <property type="molecule type" value="Genomic_DNA"/>
</dbReference>
<feature type="transmembrane region" description="Helical" evidence="3">
    <location>
        <begin position="20"/>
        <end position="38"/>
    </location>
</feature>
<organism evidence="4">
    <name type="scientific">marine metagenome</name>
    <dbReference type="NCBI Taxonomy" id="408172"/>
    <lineage>
        <taxon>unclassified sequences</taxon>
        <taxon>metagenomes</taxon>
        <taxon>ecological metagenomes</taxon>
    </lineage>
</organism>
<keyword evidence="3" id="KW-0812">Transmembrane</keyword>
<dbReference type="InterPro" id="IPR052346">
    <property type="entry name" value="O-mannosyl-transferase_TMTC"/>
</dbReference>
<evidence type="ECO:0000256" key="2">
    <source>
        <dbReference type="ARBA" id="ARBA00022803"/>
    </source>
</evidence>
<sequence length="358" mass="39196">MADGQRTPQPLDTPVKVGNLALVGLSGVLVLVCLLLFGQTVNFGFVRADDADLIAGNQAFLSELSNAPRVFLRSYFEVDGELSSLETYYRPLVVLSFMVDAQFNGGGQAVYHATNLILHAIVVVLLFGLTLRLGAGRYAAFGAALLFAVHPLTVQTVSWIVGRNDSLLAIFALLSLIGLDAAVRDKRAWGFWLHLVTFALALFTKETGIVLLPAYGLVVWLWYDRLAFYREVRWLPWGYFGAAGVWIAVRHFALAGGEVSATPGEALMIFARNLPQLFVYFGKAVFPVNLHVMPSVDPRALGLGVLAVGVLGVTLRRLPTRRMAFALSWFVLFLLPPLVVPNLPAYEHRTYVPLLGLA</sequence>
<keyword evidence="3" id="KW-0472">Membrane</keyword>
<gene>
    <name evidence="4" type="ORF">METZ01_LOCUS75461</name>
</gene>
<feature type="transmembrane region" description="Helical" evidence="3">
    <location>
        <begin position="298"/>
        <end position="315"/>
    </location>
</feature>
<reference evidence="4" key="1">
    <citation type="submission" date="2018-05" db="EMBL/GenBank/DDBJ databases">
        <authorList>
            <person name="Lanie J.A."/>
            <person name="Ng W.-L."/>
            <person name="Kazmierczak K.M."/>
            <person name="Andrzejewski T.M."/>
            <person name="Davidsen T.M."/>
            <person name="Wayne K.J."/>
            <person name="Tettelin H."/>
            <person name="Glass J.I."/>
            <person name="Rusch D."/>
            <person name="Podicherti R."/>
            <person name="Tsui H.-C.T."/>
            <person name="Winkler M.E."/>
        </authorList>
    </citation>
    <scope>NUCLEOTIDE SEQUENCE</scope>
</reference>
<evidence type="ECO:0000313" key="4">
    <source>
        <dbReference type="EMBL" id="SVA22607.1"/>
    </source>
</evidence>
<evidence type="ECO:0000256" key="3">
    <source>
        <dbReference type="SAM" id="Phobius"/>
    </source>
</evidence>
<feature type="transmembrane region" description="Helical" evidence="3">
    <location>
        <begin position="138"/>
        <end position="161"/>
    </location>
</feature>
<evidence type="ECO:0008006" key="5">
    <source>
        <dbReference type="Google" id="ProtNLM"/>
    </source>
</evidence>
<protein>
    <recommendedName>
        <fullName evidence="5">Glycosyltransferase RgtA/B/C/D-like domain-containing protein</fullName>
    </recommendedName>
</protein>